<dbReference type="EMBL" id="JAOWRF010000244">
    <property type="protein sequence ID" value="MCV3215147.1"/>
    <property type="molecule type" value="Genomic_DNA"/>
</dbReference>
<evidence type="ECO:0000259" key="6">
    <source>
        <dbReference type="Pfam" id="PF10412"/>
    </source>
</evidence>
<comment type="caution">
    <text evidence="7">The sequence shown here is derived from an EMBL/GenBank/DDBJ whole genome shotgun (WGS) entry which is preliminary data.</text>
</comment>
<keyword evidence="8" id="KW-1185">Reference proteome</keyword>
<keyword evidence="2" id="KW-1003">Cell membrane</keyword>
<organism evidence="7 8">
    <name type="scientific">Plectonema radiosum NIES-515</name>
    <dbReference type="NCBI Taxonomy" id="2986073"/>
    <lineage>
        <taxon>Bacteria</taxon>
        <taxon>Bacillati</taxon>
        <taxon>Cyanobacteriota</taxon>
        <taxon>Cyanophyceae</taxon>
        <taxon>Oscillatoriophycideae</taxon>
        <taxon>Oscillatoriales</taxon>
        <taxon>Microcoleaceae</taxon>
        <taxon>Plectonema</taxon>
    </lineage>
</organism>
<keyword evidence="3" id="KW-0812">Transmembrane</keyword>
<evidence type="ECO:0000256" key="1">
    <source>
        <dbReference type="ARBA" id="ARBA00004651"/>
    </source>
</evidence>
<accession>A0ABT3B1B7</accession>
<dbReference type="InterPro" id="IPR019476">
    <property type="entry name" value="T4SS_TraD_DNA-bd"/>
</dbReference>
<proteinExistence type="predicted"/>
<dbReference type="InterPro" id="IPR027417">
    <property type="entry name" value="P-loop_NTPase"/>
</dbReference>
<dbReference type="GO" id="GO:0003677">
    <property type="term" value="F:DNA binding"/>
    <property type="evidence" value="ECO:0007669"/>
    <property type="project" value="UniProtKB-KW"/>
</dbReference>
<evidence type="ECO:0000256" key="2">
    <source>
        <dbReference type="ARBA" id="ARBA00022475"/>
    </source>
</evidence>
<dbReference type="InterPro" id="IPR051539">
    <property type="entry name" value="T4SS-coupling_protein"/>
</dbReference>
<reference evidence="7 8" key="1">
    <citation type="submission" date="2022-10" db="EMBL/GenBank/DDBJ databases">
        <title>Identification of biosynthetic pathway for the production of the potent trypsin inhibitor radiosumin.</title>
        <authorList>
            <person name="Fewer D.P."/>
            <person name="Delbaje E."/>
            <person name="Ouyang X."/>
            <person name="Agostino P.D."/>
            <person name="Wahlsten M."/>
            <person name="Jokela J."/>
            <person name="Permi P."/>
            <person name="Haapaniemi E."/>
            <person name="Koistinen H."/>
        </authorList>
    </citation>
    <scope>NUCLEOTIDE SEQUENCE [LARGE SCALE GENOMIC DNA]</scope>
    <source>
        <strain evidence="7 8">NIES-515</strain>
    </source>
</reference>
<evidence type="ECO:0000256" key="4">
    <source>
        <dbReference type="ARBA" id="ARBA00022989"/>
    </source>
</evidence>
<protein>
    <submittedName>
        <fullName evidence="7">Type IV secretion system DNA-binding domain-containing protein</fullName>
    </submittedName>
</protein>
<comment type="subcellular location">
    <subcellularLocation>
        <location evidence="1">Cell membrane</location>
        <topology evidence="1">Multi-pass membrane protein</topology>
    </subcellularLocation>
</comment>
<keyword evidence="7" id="KW-0238">DNA-binding</keyword>
<keyword evidence="4" id="KW-1133">Transmembrane helix</keyword>
<dbReference type="PANTHER" id="PTHR37937:SF1">
    <property type="entry name" value="CONJUGATIVE TRANSFER: DNA TRANSPORT"/>
    <property type="match status" value="1"/>
</dbReference>
<dbReference type="Gene3D" id="3.40.50.300">
    <property type="entry name" value="P-loop containing nucleotide triphosphate hydrolases"/>
    <property type="match status" value="1"/>
</dbReference>
<feature type="domain" description="Type IV secretion system coupling protein TraD DNA-binding" evidence="6">
    <location>
        <begin position="22"/>
        <end position="151"/>
    </location>
</feature>
<evidence type="ECO:0000256" key="3">
    <source>
        <dbReference type="ARBA" id="ARBA00022692"/>
    </source>
</evidence>
<dbReference type="CDD" id="cd01127">
    <property type="entry name" value="TrwB_TraG_TraD_VirD4"/>
    <property type="match status" value="1"/>
</dbReference>
<dbReference type="RefSeq" id="WP_263746735.1">
    <property type="nucleotide sequence ID" value="NZ_JAOWRF010000244.1"/>
</dbReference>
<evidence type="ECO:0000313" key="7">
    <source>
        <dbReference type="EMBL" id="MCV3215147.1"/>
    </source>
</evidence>
<dbReference type="PANTHER" id="PTHR37937">
    <property type="entry name" value="CONJUGATIVE TRANSFER: DNA TRANSPORT"/>
    <property type="match status" value="1"/>
</dbReference>
<sequence>MQRSLLPSFIGKSTIPTKLSGKQILIFKLDDPRRDVVGPLLAAALHMTTVSNLSTPRKDPLGIFIDELPSLYLKALPQWINEYRSNGACFVLGVQSLEQLANAYGENLASAIASACSTKILYVEIDITDREAALSWIVNHQLGRRNIKNVNCKLLTG</sequence>
<name>A0ABT3B1B7_9CYAN</name>
<evidence type="ECO:0000313" key="8">
    <source>
        <dbReference type="Proteomes" id="UP001526143"/>
    </source>
</evidence>
<dbReference type="Proteomes" id="UP001526143">
    <property type="component" value="Unassembled WGS sequence"/>
</dbReference>
<dbReference type="SUPFAM" id="SSF52540">
    <property type="entry name" value="P-loop containing nucleoside triphosphate hydrolases"/>
    <property type="match status" value="1"/>
</dbReference>
<dbReference type="Pfam" id="PF10412">
    <property type="entry name" value="TrwB_AAD_bind"/>
    <property type="match status" value="1"/>
</dbReference>
<keyword evidence="5" id="KW-0472">Membrane</keyword>
<evidence type="ECO:0000256" key="5">
    <source>
        <dbReference type="ARBA" id="ARBA00023136"/>
    </source>
</evidence>
<gene>
    <name evidence="7" type="ORF">OGM63_16790</name>
</gene>